<name>A0A1I2K9J1_9GAMM</name>
<evidence type="ECO:0000256" key="2">
    <source>
        <dbReference type="SAM" id="MobiDB-lite"/>
    </source>
</evidence>
<feature type="compositionally biased region" description="Basic and acidic residues" evidence="2">
    <location>
        <begin position="58"/>
        <end position="75"/>
    </location>
</feature>
<evidence type="ECO:0000313" key="4">
    <source>
        <dbReference type="Proteomes" id="UP000199771"/>
    </source>
</evidence>
<dbReference type="InterPro" id="IPR006698">
    <property type="entry name" value="UPF0229"/>
</dbReference>
<dbReference type="RefSeq" id="WP_091535433.1">
    <property type="nucleotide sequence ID" value="NZ_FOOC01000015.1"/>
</dbReference>
<dbReference type="EMBL" id="FOOC01000015">
    <property type="protein sequence ID" value="SFF63624.1"/>
    <property type="molecule type" value="Genomic_DNA"/>
</dbReference>
<evidence type="ECO:0000313" key="3">
    <source>
        <dbReference type="EMBL" id="SFF63624.1"/>
    </source>
</evidence>
<sequence length="409" mass="46867">MSIIIDRRLNDRNKNAVNRQRFLRRYKAQIQRAVDQMVSKRSITDMERGGTVNIPIKDISEPSFRHGKGGDREIVHAGNHSFSPGDRIPRPPPERGTAGGQGEGDAQDDFVFSLSREEFMNLFFDDLELPRLVRNVLGDVREYKWRRAGYTPSGVPANLSILRSLRNATARRIALRGALQRELCEVEAALQRAPTPELLRRAERLRARIRHLPFLDEVDLRFRHRVREPQPVARAAMFCLMDVSASMTEEKKDLAKRFFALLYLFLSRKYERVDLIFIRHTDNAQEVDEQTFFYGTQSGGTVVLSALKLMDEIIASRYDASTWNLYGAQVSDGDAFGADPEKSRAFLEEKLLPRLRYFAYVEVPDEPGRTGSLAHTYGRIEDERFAMRSVSARNGIYPVLRELFAREAA</sequence>
<feature type="region of interest" description="Disordered" evidence="2">
    <location>
        <begin position="54"/>
        <end position="107"/>
    </location>
</feature>
<evidence type="ECO:0000256" key="1">
    <source>
        <dbReference type="HAMAP-Rule" id="MF_01232"/>
    </source>
</evidence>
<dbReference type="NCBIfam" id="NF003708">
    <property type="entry name" value="PRK05325.1-3"/>
    <property type="match status" value="1"/>
</dbReference>
<keyword evidence="4" id="KW-1185">Reference proteome</keyword>
<dbReference type="PANTHER" id="PTHR30510:SF2">
    <property type="entry name" value="UPF0229 PROTEIN YEAH"/>
    <property type="match status" value="1"/>
</dbReference>
<dbReference type="PANTHER" id="PTHR30510">
    <property type="entry name" value="UPF0229 PROTEIN YEAH"/>
    <property type="match status" value="1"/>
</dbReference>
<dbReference type="OrthoDB" id="9788289at2"/>
<protein>
    <recommendedName>
        <fullName evidence="1">UPF0229 protein SAMN04488120_11513</fullName>
    </recommendedName>
</protein>
<comment type="similarity">
    <text evidence="1">Belongs to the UPF0229 family.</text>
</comment>
<gene>
    <name evidence="3" type="ORF">SAMN04488120_11513</name>
</gene>
<reference evidence="3 4" key="1">
    <citation type="submission" date="2016-10" db="EMBL/GenBank/DDBJ databases">
        <authorList>
            <person name="de Groot N.N."/>
        </authorList>
    </citation>
    <scope>NUCLEOTIDE SEQUENCE [LARGE SCALE GENOMIC DNA]</scope>
    <source>
        <strain evidence="3 4">DSM 23609</strain>
    </source>
</reference>
<dbReference type="HAMAP" id="MF_01232">
    <property type="entry name" value="UPF0229"/>
    <property type="match status" value="1"/>
</dbReference>
<dbReference type="Proteomes" id="UP000199771">
    <property type="component" value="Unassembled WGS sequence"/>
</dbReference>
<dbReference type="NCBIfam" id="NF003707">
    <property type="entry name" value="PRK05325.1-2"/>
    <property type="match status" value="1"/>
</dbReference>
<proteinExistence type="inferred from homology"/>
<organism evidence="3 4">
    <name type="scientific">Fontimonas thermophila</name>
    <dbReference type="NCBI Taxonomy" id="1076937"/>
    <lineage>
        <taxon>Bacteria</taxon>
        <taxon>Pseudomonadati</taxon>
        <taxon>Pseudomonadota</taxon>
        <taxon>Gammaproteobacteria</taxon>
        <taxon>Nevskiales</taxon>
        <taxon>Nevskiaceae</taxon>
        <taxon>Fontimonas</taxon>
    </lineage>
</organism>
<accession>A0A1I2K9J1</accession>
<dbReference type="STRING" id="1076937.SAMN04488120_11513"/>
<dbReference type="AlphaFoldDB" id="A0A1I2K9J1"/>
<dbReference type="Pfam" id="PF04285">
    <property type="entry name" value="DUF444"/>
    <property type="match status" value="1"/>
</dbReference>